<dbReference type="Proteomes" id="UP000091918">
    <property type="component" value="Unassembled WGS sequence"/>
</dbReference>
<feature type="compositionally biased region" description="Pro residues" evidence="1">
    <location>
        <begin position="120"/>
        <end position="132"/>
    </location>
</feature>
<feature type="region of interest" description="Disordered" evidence="1">
    <location>
        <begin position="201"/>
        <end position="223"/>
    </location>
</feature>
<name>A0A1B7NVW3_9EURO</name>
<gene>
    <name evidence="2" type="ORF">ACJ72_04762</name>
</gene>
<keyword evidence="3" id="KW-1185">Reference proteome</keyword>
<dbReference type="EMBL" id="LGUA01000592">
    <property type="protein sequence ID" value="OAX80903.1"/>
    <property type="molecule type" value="Genomic_DNA"/>
</dbReference>
<dbReference type="AlphaFoldDB" id="A0A1B7NVW3"/>
<organism evidence="2 3">
    <name type="scientific">Emergomyces africanus</name>
    <dbReference type="NCBI Taxonomy" id="1955775"/>
    <lineage>
        <taxon>Eukaryota</taxon>
        <taxon>Fungi</taxon>
        <taxon>Dikarya</taxon>
        <taxon>Ascomycota</taxon>
        <taxon>Pezizomycotina</taxon>
        <taxon>Eurotiomycetes</taxon>
        <taxon>Eurotiomycetidae</taxon>
        <taxon>Onygenales</taxon>
        <taxon>Ajellomycetaceae</taxon>
        <taxon>Emergomyces</taxon>
    </lineage>
</organism>
<accession>A0A1B7NVW3</accession>
<sequence length="367" mass="39995">MGGEASQTAACYLDCPNGYRSSFTYYTGCTRDAATTSPTYRGISRFVPPLNSSSTNKGSTPICSTSHHSSPYFAAPTTNSAATTNRSKPNFFAQLGPQQQQQAQAGLQPQITGYISQQQPMPPRQRPQPPPAMANQGLSLLPPPPDRPLSAPQHLPQNSAFGPPPLQPQLTGIPASTPAIAPPGHSLAELNQQRFQPQFNQQLQSQQTGMGPFGNQMSPQQQPQYGFQAAQPFLNGPQQNMGQQQGFQQPLGPQQTGFPGFQPQQQQQSLQPMQPIQTGINSIPPQPMQPQHTGINGFGGNTSFTPSPPPIPPIPHQHTMLRYNPRRRGLHLPFVSVCRRIQKSLHPNRLGLRRTSRRLSDAKEASE</sequence>
<reference evidence="2 3" key="1">
    <citation type="submission" date="2015-07" db="EMBL/GenBank/DDBJ databases">
        <title>Emmonsia species relationships and genome sequence.</title>
        <authorList>
            <person name="Cuomo C.A."/>
            <person name="Schwartz I.S."/>
            <person name="Kenyon C."/>
            <person name="de Hoog G.S."/>
            <person name="Govender N.P."/>
            <person name="Botha A."/>
            <person name="Moreno L."/>
            <person name="de Vries M."/>
            <person name="Munoz J.F."/>
            <person name="Stielow J.B."/>
        </authorList>
    </citation>
    <scope>NUCLEOTIDE SEQUENCE [LARGE SCALE GENOMIC DNA]</scope>
    <source>
        <strain evidence="2 3">CBS 136260</strain>
    </source>
</reference>
<protein>
    <submittedName>
        <fullName evidence="2">Uncharacterized protein</fullName>
    </submittedName>
</protein>
<feature type="region of interest" description="Disordered" evidence="1">
    <location>
        <begin position="117"/>
        <end position="185"/>
    </location>
</feature>
<proteinExistence type="predicted"/>
<comment type="caution">
    <text evidence="2">The sequence shown here is derived from an EMBL/GenBank/DDBJ whole genome shotgun (WGS) entry which is preliminary data.</text>
</comment>
<evidence type="ECO:0000313" key="2">
    <source>
        <dbReference type="EMBL" id="OAX80903.1"/>
    </source>
</evidence>
<evidence type="ECO:0000313" key="3">
    <source>
        <dbReference type="Proteomes" id="UP000091918"/>
    </source>
</evidence>
<dbReference type="STRING" id="1658172.A0A1B7NVW3"/>
<feature type="region of interest" description="Disordered" evidence="1">
    <location>
        <begin position="237"/>
        <end position="270"/>
    </location>
</feature>
<evidence type="ECO:0000256" key="1">
    <source>
        <dbReference type="SAM" id="MobiDB-lite"/>
    </source>
</evidence>